<evidence type="ECO:0000259" key="24">
    <source>
        <dbReference type="PROSITE" id="PS50017"/>
    </source>
</evidence>
<dbReference type="FunFam" id="2.10.50.10:FF:000025">
    <property type="entry name" value="Tumor necrosis factor receptor superfamily member 1A"/>
    <property type="match status" value="1"/>
</dbReference>
<dbReference type="PROSITE" id="PS50050">
    <property type="entry name" value="TNFR_NGFR_2"/>
    <property type="match status" value="2"/>
</dbReference>
<evidence type="ECO:0000256" key="5">
    <source>
        <dbReference type="ARBA" id="ARBA00022692"/>
    </source>
</evidence>
<comment type="subcellular location">
    <subcellularLocation>
        <location evidence="1">Cell membrane</location>
        <topology evidence="1">Single-pass type I membrane protein</topology>
    </subcellularLocation>
    <subcellularLocation>
        <location evidence="2">Golgi apparatus membrane</location>
        <topology evidence="2">Single-pass type I membrane protein</topology>
    </subcellularLocation>
</comment>
<dbReference type="GO" id="GO:0008630">
    <property type="term" value="P:intrinsic apoptotic signaling pathway in response to DNA damage"/>
    <property type="evidence" value="ECO:0007669"/>
    <property type="project" value="Ensembl"/>
</dbReference>
<dbReference type="GO" id="GO:0007249">
    <property type="term" value="P:canonical NF-kappaB signal transduction"/>
    <property type="evidence" value="ECO:0007669"/>
    <property type="project" value="Ensembl"/>
</dbReference>
<dbReference type="GO" id="GO:1903140">
    <property type="term" value="P:regulation of establishment of endothelial barrier"/>
    <property type="evidence" value="ECO:0007669"/>
    <property type="project" value="Ensembl"/>
</dbReference>
<dbReference type="GO" id="GO:0043123">
    <property type="term" value="P:positive regulation of canonical NF-kappaB signal transduction"/>
    <property type="evidence" value="ECO:0007669"/>
    <property type="project" value="Ensembl"/>
</dbReference>
<dbReference type="CDD" id="cd10576">
    <property type="entry name" value="TNFRSF1A"/>
    <property type="match status" value="1"/>
</dbReference>
<dbReference type="GO" id="GO:0000139">
    <property type="term" value="C:Golgi membrane"/>
    <property type="evidence" value="ECO:0007669"/>
    <property type="project" value="UniProtKB-SubCell"/>
</dbReference>
<dbReference type="SUPFAM" id="SSF47986">
    <property type="entry name" value="DEATH domain"/>
    <property type="match status" value="1"/>
</dbReference>
<evidence type="ECO:0000256" key="17">
    <source>
        <dbReference type="ARBA" id="ARBA00031548"/>
    </source>
</evidence>
<dbReference type="GO" id="GO:0003176">
    <property type="term" value="P:aortic valve development"/>
    <property type="evidence" value="ECO:0007669"/>
    <property type="project" value="Ensembl"/>
</dbReference>
<dbReference type="GO" id="GO:0010614">
    <property type="term" value="P:negative regulation of cardiac muscle hypertrophy"/>
    <property type="evidence" value="ECO:0007669"/>
    <property type="project" value="Ensembl"/>
</dbReference>
<evidence type="ECO:0000256" key="11">
    <source>
        <dbReference type="ARBA" id="ARBA00023136"/>
    </source>
</evidence>
<evidence type="ECO:0000256" key="20">
    <source>
        <dbReference type="PROSITE-ProRule" id="PRU00206"/>
    </source>
</evidence>
<evidence type="ECO:0000256" key="19">
    <source>
        <dbReference type="ARBA" id="ARBA00081281"/>
    </source>
</evidence>
<feature type="region of interest" description="Disordered" evidence="21">
    <location>
        <begin position="316"/>
        <end position="349"/>
    </location>
</feature>
<dbReference type="Gene3D" id="1.10.533.10">
    <property type="entry name" value="Death Domain, Fas"/>
    <property type="match status" value="1"/>
</dbReference>
<dbReference type="GO" id="GO:0006366">
    <property type="term" value="P:transcription by RNA polymerase II"/>
    <property type="evidence" value="ECO:0007669"/>
    <property type="project" value="Ensembl"/>
</dbReference>
<dbReference type="CDD" id="cd08313">
    <property type="entry name" value="Death_TNFR1"/>
    <property type="match status" value="1"/>
</dbReference>
<keyword evidence="12 20" id="KW-1015">Disulfide bond</keyword>
<evidence type="ECO:0000256" key="13">
    <source>
        <dbReference type="ARBA" id="ARBA00023170"/>
    </source>
</evidence>
<dbReference type="GO" id="GO:0009986">
    <property type="term" value="C:cell surface"/>
    <property type="evidence" value="ECO:0007669"/>
    <property type="project" value="Ensembl"/>
</dbReference>
<dbReference type="InterPro" id="IPR000488">
    <property type="entry name" value="Death_dom"/>
</dbReference>
<dbReference type="GO" id="GO:0050728">
    <property type="term" value="P:negative regulation of inflammatory response"/>
    <property type="evidence" value="ECO:0007669"/>
    <property type="project" value="Ensembl"/>
</dbReference>
<evidence type="ECO:0000313" key="26">
    <source>
        <dbReference type="Ensembl" id="ENSPSMP00000025162.1"/>
    </source>
</evidence>
<accession>A0A8C9A597</accession>
<dbReference type="PANTHER" id="PTHR46861:SF1">
    <property type="entry name" value="TUMOR NECROSIS FACTOR RECEPTOR SUPERFAMILY MEMBER 1A"/>
    <property type="match status" value="1"/>
</dbReference>
<dbReference type="GO" id="GO:1902339">
    <property type="term" value="P:positive regulation of apoptotic process involved in morphogenesis"/>
    <property type="evidence" value="ECO:0007669"/>
    <property type="project" value="Ensembl"/>
</dbReference>
<dbReference type="GO" id="GO:0045944">
    <property type="term" value="P:positive regulation of transcription by RNA polymerase II"/>
    <property type="evidence" value="ECO:0007669"/>
    <property type="project" value="Ensembl"/>
</dbReference>
<dbReference type="FunFam" id="1.10.533.10:FF:000044">
    <property type="entry name" value="Tumor necrosis factor receptor superfamily member 1A"/>
    <property type="match status" value="1"/>
</dbReference>
<dbReference type="GO" id="GO:0071260">
    <property type="term" value="P:cellular response to mechanical stimulus"/>
    <property type="evidence" value="ECO:0007669"/>
    <property type="project" value="Ensembl"/>
</dbReference>
<evidence type="ECO:0000256" key="4">
    <source>
        <dbReference type="ARBA" id="ARBA00022475"/>
    </source>
</evidence>
<feature type="domain" description="Death" evidence="24">
    <location>
        <begin position="350"/>
        <end position="435"/>
    </location>
</feature>
<dbReference type="GO" id="GO:0072659">
    <property type="term" value="P:protein localization to plasma membrane"/>
    <property type="evidence" value="ECO:0007669"/>
    <property type="project" value="Ensembl"/>
</dbReference>
<dbReference type="GO" id="GO:0005031">
    <property type="term" value="F:tumor necrosis factor receptor activity"/>
    <property type="evidence" value="ECO:0007669"/>
    <property type="project" value="Ensembl"/>
</dbReference>
<dbReference type="AlphaFoldDB" id="A0A8C9A597"/>
<keyword evidence="27" id="KW-1185">Reference proteome</keyword>
<reference evidence="26" key="2">
    <citation type="submission" date="2025-09" db="UniProtKB">
        <authorList>
            <consortium name="Ensembl"/>
        </authorList>
    </citation>
    <scope>IDENTIFICATION</scope>
</reference>
<dbReference type="GO" id="GO:0038061">
    <property type="term" value="P:non-canonical NF-kappaB signal transduction"/>
    <property type="evidence" value="ECO:0007669"/>
    <property type="project" value="Ensembl"/>
</dbReference>
<feature type="repeat" description="TNFR-Cys" evidence="20">
    <location>
        <begin position="83"/>
        <end position="125"/>
    </location>
</feature>
<proteinExistence type="predicted"/>
<dbReference type="SMART" id="SM00208">
    <property type="entry name" value="TNFR"/>
    <property type="match status" value="4"/>
</dbReference>
<dbReference type="InterPro" id="IPR020419">
    <property type="entry name" value="TNFR_1A"/>
</dbReference>
<sequence length="449" mass="49341">MGLPTVPDLLLPLVLLALLVGIHPSGVIGLVPHLGDREKRDSLCPQGKYSHPRNNSICCTKCHKGTYLHDDCPGPGLDTDCRECEDGSFTASENHLRHCLSCSKCRKEMGQVELSPCTVDRDTVCGCRKNQYRKIYGNSRSESLFQCLNCSLCLNGTVHLPCQERQNTVCTCHAGFFPRGDECVSCSNCKKNLECTKLCLPLTENVTGPQDPGTTVLLPLVIVFGLCLLSLLFIGLMCRYPRWKPKLYGIICGKSTPEKEGELEGITTKPLASAPGFSPTPGFTAIPSSTFTSSSTFTPSDYFNFTAASLPKEMAPPHLGAEPILPPTPIPTPLQKREDSAQAPRADPDPATLYAVVDGVPPSRWKEFVRRLGLSEHEIERLEMQHGRCLREAHYSMLAAWRRRTPRREATLELLGGVLRDMDLRGCLEDIEEALCGPASLSPAPRLPR</sequence>
<dbReference type="FunFam" id="2.10.50.10:FF:000020">
    <property type="entry name" value="Tumor necrosis factor receptor superfamily member 1A"/>
    <property type="match status" value="1"/>
</dbReference>
<feature type="repeat" description="TNFR-Cys" evidence="20">
    <location>
        <begin position="126"/>
        <end position="170"/>
    </location>
</feature>
<dbReference type="GO" id="GO:0045834">
    <property type="term" value="P:positive regulation of lipid metabolic process"/>
    <property type="evidence" value="ECO:0007669"/>
    <property type="project" value="Ensembl"/>
</dbReference>
<dbReference type="PANTHER" id="PTHR46861">
    <property type="entry name" value="TUMOR NECROSIS FACTOR RECEPTOR SUPERFAMILY MEMBER 1A"/>
    <property type="match status" value="1"/>
</dbReference>
<name>A0A8C9A597_PROSS</name>
<comment type="caution">
    <text evidence="20">Lacks conserved residue(s) required for the propagation of feature annotation.</text>
</comment>
<keyword evidence="6" id="KW-0053">Apoptosis</keyword>
<protein>
    <recommendedName>
        <fullName evidence="3">Tumor necrosis factor receptor superfamily member 1A</fullName>
    </recommendedName>
    <alternativeName>
        <fullName evidence="18">Tumor necrosis factor receptor 1</fullName>
    </alternativeName>
    <alternativeName>
        <fullName evidence="15">Tumor necrosis factor receptor type I</fullName>
    </alternativeName>
    <alternativeName>
        <fullName evidence="16">p55</fullName>
    </alternativeName>
    <alternativeName>
        <fullName evidence="17 19">p60</fullName>
    </alternativeName>
</protein>
<evidence type="ECO:0000256" key="15">
    <source>
        <dbReference type="ARBA" id="ARBA00030825"/>
    </source>
</evidence>
<dbReference type="GO" id="GO:0043124">
    <property type="term" value="P:negative regulation of canonical NF-kappaB signal transduction"/>
    <property type="evidence" value="ECO:0007669"/>
    <property type="project" value="Ensembl"/>
</dbReference>
<dbReference type="Gene3D" id="2.10.50.10">
    <property type="entry name" value="Tumor Necrosis Factor Receptor, subunit A, domain 2"/>
    <property type="match status" value="2"/>
</dbReference>
<dbReference type="GO" id="GO:0043235">
    <property type="term" value="C:receptor complex"/>
    <property type="evidence" value="ECO:0007669"/>
    <property type="project" value="Ensembl"/>
</dbReference>
<dbReference type="Proteomes" id="UP000694414">
    <property type="component" value="Unplaced"/>
</dbReference>
<dbReference type="GO" id="GO:0010803">
    <property type="term" value="P:regulation of tumor necrosis factor-mediated signaling pathway"/>
    <property type="evidence" value="ECO:0007669"/>
    <property type="project" value="Ensembl"/>
</dbReference>
<dbReference type="GO" id="GO:0043120">
    <property type="term" value="F:tumor necrosis factor binding"/>
    <property type="evidence" value="ECO:0007669"/>
    <property type="project" value="Ensembl"/>
</dbReference>
<evidence type="ECO:0000256" key="8">
    <source>
        <dbReference type="ARBA" id="ARBA00022737"/>
    </source>
</evidence>
<dbReference type="GO" id="GO:0042742">
    <property type="term" value="P:defense response to bacterium"/>
    <property type="evidence" value="ECO:0007669"/>
    <property type="project" value="Ensembl"/>
</dbReference>
<dbReference type="GO" id="GO:0007259">
    <property type="term" value="P:cell surface receptor signaling pathway via JAK-STAT"/>
    <property type="evidence" value="ECO:0007669"/>
    <property type="project" value="Ensembl"/>
</dbReference>
<feature type="transmembrane region" description="Helical" evidence="22">
    <location>
        <begin position="216"/>
        <end position="238"/>
    </location>
</feature>
<feature type="disulfide bond" evidence="20">
    <location>
        <begin position="84"/>
        <end position="99"/>
    </location>
</feature>
<evidence type="ECO:0000256" key="10">
    <source>
        <dbReference type="ARBA" id="ARBA00023034"/>
    </source>
</evidence>
<feature type="chain" id="PRO_5034215700" description="Tumor necrosis factor receptor superfamily member 1A" evidence="23">
    <location>
        <begin position="30"/>
        <end position="449"/>
    </location>
</feature>
<feature type="domain" description="TNFR-Cys" evidence="25">
    <location>
        <begin position="83"/>
        <end position="125"/>
    </location>
</feature>
<feature type="domain" description="TNFR-Cys" evidence="25">
    <location>
        <begin position="126"/>
        <end position="170"/>
    </location>
</feature>
<dbReference type="InterPro" id="IPR001368">
    <property type="entry name" value="TNFR/NGFR_Cys_rich_reg"/>
</dbReference>
<evidence type="ECO:0000259" key="25">
    <source>
        <dbReference type="PROSITE" id="PS50050"/>
    </source>
</evidence>
<evidence type="ECO:0000256" key="7">
    <source>
        <dbReference type="ARBA" id="ARBA00022729"/>
    </source>
</evidence>
<dbReference type="SUPFAM" id="SSF57586">
    <property type="entry name" value="TNF receptor-like"/>
    <property type="match status" value="3"/>
</dbReference>
<dbReference type="Pfam" id="PF00020">
    <property type="entry name" value="TNFR_c6"/>
    <property type="match status" value="2"/>
</dbReference>
<evidence type="ECO:0000256" key="12">
    <source>
        <dbReference type="ARBA" id="ARBA00023157"/>
    </source>
</evidence>
<dbReference type="InterPro" id="IPR052493">
    <property type="entry name" value="TNFRSF1A"/>
</dbReference>
<dbReference type="GeneTree" id="ENSGT00940000159540"/>
<keyword evidence="5 22" id="KW-0812">Transmembrane</keyword>
<gene>
    <name evidence="26" type="primary">TNFRSF1A</name>
</gene>
<evidence type="ECO:0000256" key="14">
    <source>
        <dbReference type="ARBA" id="ARBA00023180"/>
    </source>
</evidence>
<evidence type="ECO:0000256" key="23">
    <source>
        <dbReference type="SAM" id="SignalP"/>
    </source>
</evidence>
<dbReference type="GO" id="GO:0045121">
    <property type="term" value="C:membrane raft"/>
    <property type="evidence" value="ECO:0007669"/>
    <property type="project" value="Ensembl"/>
</dbReference>
<keyword evidence="8" id="KW-0677">Repeat</keyword>
<dbReference type="GO" id="GO:0003177">
    <property type="term" value="P:pulmonary valve development"/>
    <property type="evidence" value="ECO:0007669"/>
    <property type="project" value="Ensembl"/>
</dbReference>
<keyword evidence="4" id="KW-1003">Cell membrane</keyword>
<dbReference type="GO" id="GO:0006693">
    <property type="term" value="P:prostaglandin metabolic process"/>
    <property type="evidence" value="ECO:0007669"/>
    <property type="project" value="InterPro"/>
</dbReference>
<dbReference type="GO" id="GO:1900119">
    <property type="term" value="P:positive regulation of execution phase of apoptosis"/>
    <property type="evidence" value="ECO:0007669"/>
    <property type="project" value="Ensembl"/>
</dbReference>
<keyword evidence="13" id="KW-0675">Receptor</keyword>
<dbReference type="GO" id="GO:0005886">
    <property type="term" value="C:plasma membrane"/>
    <property type="evidence" value="ECO:0007669"/>
    <property type="project" value="UniProtKB-SubCell"/>
</dbReference>
<evidence type="ECO:0000256" key="6">
    <source>
        <dbReference type="ARBA" id="ARBA00022703"/>
    </source>
</evidence>
<evidence type="ECO:0000256" key="2">
    <source>
        <dbReference type="ARBA" id="ARBA00004614"/>
    </source>
</evidence>
<evidence type="ECO:0000256" key="16">
    <source>
        <dbReference type="ARBA" id="ARBA00031535"/>
    </source>
</evidence>
<dbReference type="Pfam" id="PF00531">
    <property type="entry name" value="Death"/>
    <property type="match status" value="1"/>
</dbReference>
<evidence type="ECO:0000256" key="1">
    <source>
        <dbReference type="ARBA" id="ARBA00004251"/>
    </source>
</evidence>
<dbReference type="GO" id="GO:1905038">
    <property type="term" value="P:regulation of membrane lipid metabolic process"/>
    <property type="evidence" value="ECO:0007669"/>
    <property type="project" value="Ensembl"/>
</dbReference>
<dbReference type="GO" id="GO:0000209">
    <property type="term" value="P:protein polyubiquitination"/>
    <property type="evidence" value="ECO:0007669"/>
    <property type="project" value="Ensembl"/>
</dbReference>
<dbReference type="InterPro" id="IPR011029">
    <property type="entry name" value="DEATH-like_dom_sf"/>
</dbReference>
<reference evidence="26" key="1">
    <citation type="submission" date="2025-08" db="UniProtKB">
        <authorList>
            <consortium name="Ensembl"/>
        </authorList>
    </citation>
    <scope>IDENTIFICATION</scope>
</reference>
<keyword evidence="11 22" id="KW-0472">Membrane</keyword>
<dbReference type="SMART" id="SM00005">
    <property type="entry name" value="DEATH"/>
    <property type="match status" value="1"/>
</dbReference>
<dbReference type="PRINTS" id="PR01918">
    <property type="entry name" value="TNFACTORR1A"/>
</dbReference>
<evidence type="ECO:0000256" key="22">
    <source>
        <dbReference type="SAM" id="Phobius"/>
    </source>
</evidence>
<evidence type="ECO:0000256" key="21">
    <source>
        <dbReference type="SAM" id="MobiDB-lite"/>
    </source>
</evidence>
<dbReference type="GO" id="GO:0034250">
    <property type="term" value="P:positive regulation of amide metabolic process"/>
    <property type="evidence" value="ECO:0007669"/>
    <property type="project" value="Ensembl"/>
</dbReference>
<dbReference type="GO" id="GO:0006954">
    <property type="term" value="P:inflammatory response"/>
    <property type="evidence" value="ECO:0007669"/>
    <property type="project" value="Ensembl"/>
</dbReference>
<evidence type="ECO:0000313" key="27">
    <source>
        <dbReference type="Proteomes" id="UP000694414"/>
    </source>
</evidence>
<dbReference type="InterPro" id="IPR033993">
    <property type="entry name" value="TNFRSF1A_N"/>
</dbReference>
<evidence type="ECO:0000256" key="18">
    <source>
        <dbReference type="ARBA" id="ARBA00031785"/>
    </source>
</evidence>
<organism evidence="26 27">
    <name type="scientific">Prolemur simus</name>
    <name type="common">Greater bamboo lemur</name>
    <name type="synonym">Hapalemur simus</name>
    <dbReference type="NCBI Taxonomy" id="1328070"/>
    <lineage>
        <taxon>Eukaryota</taxon>
        <taxon>Metazoa</taxon>
        <taxon>Chordata</taxon>
        <taxon>Craniata</taxon>
        <taxon>Vertebrata</taxon>
        <taxon>Euteleostomi</taxon>
        <taxon>Mammalia</taxon>
        <taxon>Eutheria</taxon>
        <taxon>Euarchontoglires</taxon>
        <taxon>Primates</taxon>
        <taxon>Strepsirrhini</taxon>
        <taxon>Lemuriformes</taxon>
        <taxon>Lemuridae</taxon>
        <taxon>Prolemur</taxon>
    </lineage>
</organism>
<evidence type="ECO:0000256" key="9">
    <source>
        <dbReference type="ARBA" id="ARBA00022989"/>
    </source>
</evidence>
<evidence type="ECO:0000256" key="3">
    <source>
        <dbReference type="ARBA" id="ARBA00016302"/>
    </source>
</evidence>
<keyword evidence="7 23" id="KW-0732">Signal</keyword>
<dbReference type="PROSITE" id="PS00652">
    <property type="entry name" value="TNFR_NGFR_1"/>
    <property type="match status" value="2"/>
</dbReference>
<keyword evidence="9 22" id="KW-1133">Transmembrane helix</keyword>
<dbReference type="GO" id="GO:0005615">
    <property type="term" value="C:extracellular space"/>
    <property type="evidence" value="ECO:0007669"/>
    <property type="project" value="Ensembl"/>
</dbReference>
<dbReference type="InterPro" id="IPR033994">
    <property type="entry name" value="TNFRSF1A_death"/>
</dbReference>
<keyword evidence="14" id="KW-0325">Glycoprotein</keyword>
<dbReference type="GO" id="GO:0003332">
    <property type="term" value="P:negative regulation of extracellular matrix constituent secretion"/>
    <property type="evidence" value="ECO:0007669"/>
    <property type="project" value="Ensembl"/>
</dbReference>
<feature type="signal peptide" evidence="23">
    <location>
        <begin position="1"/>
        <end position="29"/>
    </location>
</feature>
<dbReference type="Ensembl" id="ENSPSMT00000029157.1">
    <property type="protein sequence ID" value="ENSPSMP00000025162.1"/>
    <property type="gene ID" value="ENSPSMG00000017682.1"/>
</dbReference>
<dbReference type="PROSITE" id="PS50017">
    <property type="entry name" value="DEATH_DOMAIN"/>
    <property type="match status" value="1"/>
</dbReference>
<keyword evidence="10" id="KW-0333">Golgi apparatus</keyword>
<dbReference type="GO" id="GO:0050729">
    <property type="term" value="P:positive regulation of inflammatory response"/>
    <property type="evidence" value="ECO:0007669"/>
    <property type="project" value="Ensembl"/>
</dbReference>